<evidence type="ECO:0000256" key="4">
    <source>
        <dbReference type="ARBA" id="ARBA00023136"/>
    </source>
</evidence>
<dbReference type="InterPro" id="IPR052902">
    <property type="entry name" value="ABC-2_transporter"/>
</dbReference>
<evidence type="ECO:0000256" key="2">
    <source>
        <dbReference type="ARBA" id="ARBA00022692"/>
    </source>
</evidence>
<dbReference type="Proteomes" id="UP001597280">
    <property type="component" value="Unassembled WGS sequence"/>
</dbReference>
<keyword evidence="4 5" id="KW-0472">Membrane</keyword>
<feature type="transmembrane region" description="Helical" evidence="5">
    <location>
        <begin position="217"/>
        <end position="236"/>
    </location>
</feature>
<dbReference type="Pfam" id="PF01061">
    <property type="entry name" value="ABC2_membrane"/>
    <property type="match status" value="1"/>
</dbReference>
<keyword evidence="2 5" id="KW-0812">Transmembrane</keyword>
<gene>
    <name evidence="7" type="ORF">ACFSDA_04130</name>
</gene>
<dbReference type="EMBL" id="JBHUFL010000002">
    <property type="protein sequence ID" value="MFD1834258.1"/>
    <property type="molecule type" value="Genomic_DNA"/>
</dbReference>
<dbReference type="PANTHER" id="PTHR43027:SF2">
    <property type="entry name" value="TRANSPORT PERMEASE PROTEIN"/>
    <property type="match status" value="1"/>
</dbReference>
<name>A0ABW4PXX5_9MICO</name>
<reference evidence="8" key="1">
    <citation type="journal article" date="2019" name="Int. J. Syst. Evol. Microbiol.">
        <title>The Global Catalogue of Microorganisms (GCM) 10K type strain sequencing project: providing services to taxonomists for standard genome sequencing and annotation.</title>
        <authorList>
            <consortium name="The Broad Institute Genomics Platform"/>
            <consortium name="The Broad Institute Genome Sequencing Center for Infectious Disease"/>
            <person name="Wu L."/>
            <person name="Ma J."/>
        </authorList>
    </citation>
    <scope>NUCLEOTIDE SEQUENCE [LARGE SCALE GENOMIC DNA]</scope>
    <source>
        <strain evidence="8">JCM 11650</strain>
    </source>
</reference>
<protein>
    <submittedName>
        <fullName evidence="7">ABC transporter permease</fullName>
    </submittedName>
</protein>
<feature type="transmembrane region" description="Helical" evidence="5">
    <location>
        <begin position="159"/>
        <end position="180"/>
    </location>
</feature>
<proteinExistence type="predicted"/>
<accession>A0ABW4PXX5</accession>
<dbReference type="PANTHER" id="PTHR43027">
    <property type="entry name" value="DOXORUBICIN RESISTANCE ABC TRANSPORTER PERMEASE PROTEIN DRRC-RELATED"/>
    <property type="match status" value="1"/>
</dbReference>
<dbReference type="RefSeq" id="WP_343903640.1">
    <property type="nucleotide sequence ID" value="NZ_BAAAIS010000002.1"/>
</dbReference>
<comment type="subcellular location">
    <subcellularLocation>
        <location evidence="1">Membrane</location>
        <topology evidence="1">Multi-pass membrane protein</topology>
    </subcellularLocation>
</comment>
<comment type="caution">
    <text evidence="7">The sequence shown here is derived from an EMBL/GenBank/DDBJ whole genome shotgun (WGS) entry which is preliminary data.</text>
</comment>
<keyword evidence="3 5" id="KW-1133">Transmembrane helix</keyword>
<dbReference type="InterPro" id="IPR013525">
    <property type="entry name" value="ABC2_TM"/>
</dbReference>
<evidence type="ECO:0000256" key="1">
    <source>
        <dbReference type="ARBA" id="ARBA00004141"/>
    </source>
</evidence>
<feature type="transmembrane region" description="Helical" evidence="5">
    <location>
        <begin position="21"/>
        <end position="39"/>
    </location>
</feature>
<keyword evidence="8" id="KW-1185">Reference proteome</keyword>
<evidence type="ECO:0000256" key="3">
    <source>
        <dbReference type="ARBA" id="ARBA00022989"/>
    </source>
</evidence>
<sequence length="246" mass="26141">MPAIVGLSRAELTLLVRNRTQLFLALAFPPAITVLFAALLKDQQLAPAQLIPLLGAQFVIALVFIVYYNLLSTYVARRQELVLKRLRTGEASDATVLAAAAVPALAIAAVMTVLMTVLAIVLMDLPLPERPVLVIAGIAAGALVMVPFALLTANRTRTVEAAGVTSLPVIALLVIGAGAIPTDGLPEVAQRAISLIPSAAMDDLLQLGWLAEDPWSAALKPLGVLVAWLVLGLWAVRREMRWEPRG</sequence>
<evidence type="ECO:0000259" key="6">
    <source>
        <dbReference type="Pfam" id="PF01061"/>
    </source>
</evidence>
<feature type="transmembrane region" description="Helical" evidence="5">
    <location>
        <begin position="132"/>
        <end position="152"/>
    </location>
</feature>
<organism evidence="7 8">
    <name type="scientific">Brachybacterium rhamnosum</name>
    <dbReference type="NCBI Taxonomy" id="173361"/>
    <lineage>
        <taxon>Bacteria</taxon>
        <taxon>Bacillati</taxon>
        <taxon>Actinomycetota</taxon>
        <taxon>Actinomycetes</taxon>
        <taxon>Micrococcales</taxon>
        <taxon>Dermabacteraceae</taxon>
        <taxon>Brachybacterium</taxon>
    </lineage>
</organism>
<feature type="transmembrane region" description="Helical" evidence="5">
    <location>
        <begin position="96"/>
        <end position="120"/>
    </location>
</feature>
<evidence type="ECO:0000313" key="8">
    <source>
        <dbReference type="Proteomes" id="UP001597280"/>
    </source>
</evidence>
<feature type="domain" description="ABC-2 type transporter transmembrane" evidence="6">
    <location>
        <begin position="7"/>
        <end position="197"/>
    </location>
</feature>
<evidence type="ECO:0000313" key="7">
    <source>
        <dbReference type="EMBL" id="MFD1834258.1"/>
    </source>
</evidence>
<evidence type="ECO:0000256" key="5">
    <source>
        <dbReference type="SAM" id="Phobius"/>
    </source>
</evidence>
<feature type="transmembrane region" description="Helical" evidence="5">
    <location>
        <begin position="51"/>
        <end position="75"/>
    </location>
</feature>